<comment type="caution">
    <text evidence="1">The sequence shown here is derived from an EMBL/GenBank/DDBJ whole genome shotgun (WGS) entry which is preliminary data.</text>
</comment>
<evidence type="ECO:0000313" key="1">
    <source>
        <dbReference type="EMBL" id="MBP2413716.1"/>
    </source>
</evidence>
<evidence type="ECO:0008006" key="3">
    <source>
        <dbReference type="Google" id="ProtNLM"/>
    </source>
</evidence>
<proteinExistence type="predicted"/>
<gene>
    <name evidence="1" type="ORF">JOF48_002515</name>
</gene>
<reference evidence="1 2" key="1">
    <citation type="submission" date="2021-03" db="EMBL/GenBank/DDBJ databases">
        <title>Sequencing the genomes of 1000 actinobacteria strains.</title>
        <authorList>
            <person name="Klenk H.-P."/>
        </authorList>
    </citation>
    <scope>NUCLEOTIDE SEQUENCE [LARGE SCALE GENOMIC DNA]</scope>
    <source>
        <strain evidence="1 2">DSM 16005</strain>
    </source>
</reference>
<sequence>MRWEQLFADLEAQLHAASQQELEQRVNELARIEDARQTLGEALRGALGQAVQLVMRNGAAFHGILAKVECDWLLLREGERSVILPMGHIQRVHGLGSRRAGPPTSVPFTLAAALRILARNRAMVALELDGVRNPVLRGVLDQVGADFVQIMQLSDGVGRDSENRQGTAVVPFASLVAVTSSPENEF</sequence>
<accession>A0ABS4YY23</accession>
<protein>
    <recommendedName>
        <fullName evidence="3">Chemotaxis protein CheW</fullName>
    </recommendedName>
</protein>
<dbReference type="RefSeq" id="WP_209681200.1">
    <property type="nucleotide sequence ID" value="NZ_JAGIOI010000001.1"/>
</dbReference>
<organism evidence="1 2">
    <name type="scientific">Arthrobacter stackebrandtii</name>
    <dbReference type="NCBI Taxonomy" id="272161"/>
    <lineage>
        <taxon>Bacteria</taxon>
        <taxon>Bacillati</taxon>
        <taxon>Actinomycetota</taxon>
        <taxon>Actinomycetes</taxon>
        <taxon>Micrococcales</taxon>
        <taxon>Micrococcaceae</taxon>
        <taxon>Arthrobacter</taxon>
    </lineage>
</organism>
<keyword evidence="2" id="KW-1185">Reference proteome</keyword>
<name>A0ABS4YY23_9MICC</name>
<evidence type="ECO:0000313" key="2">
    <source>
        <dbReference type="Proteomes" id="UP000711614"/>
    </source>
</evidence>
<dbReference type="Proteomes" id="UP000711614">
    <property type="component" value="Unassembled WGS sequence"/>
</dbReference>
<dbReference type="EMBL" id="JAGIOI010000001">
    <property type="protein sequence ID" value="MBP2413716.1"/>
    <property type="molecule type" value="Genomic_DNA"/>
</dbReference>